<proteinExistence type="predicted"/>
<accession>A0A0K0ES35</accession>
<name>A0A0K0ES35_STRER</name>
<dbReference type="PROSITE" id="PS50952">
    <property type="entry name" value="KIX"/>
    <property type="match status" value="2"/>
</dbReference>
<evidence type="ECO:0000259" key="2">
    <source>
        <dbReference type="PROSITE" id="PS50952"/>
    </source>
</evidence>
<keyword evidence="3" id="KW-1185">Reference proteome</keyword>
<evidence type="ECO:0000313" key="4">
    <source>
        <dbReference type="WBParaSite" id="SSTP_0001226400.1"/>
    </source>
</evidence>
<sequence>MLRKQNMINIHNEYKNSKNEKSKCLVNHHSSDFEDMLEKEKKKENYYYDLARKMLDIYDELYEGYHQSLNEEKQNEGNVNYNWKENLSFEVREKILNKLTKTIYPYDNRYDENSLLNSLKKYLFEIEKEIYENVECGSTYYSNLRHKIFEIQYELRKYSLYQTNTKKQESENINSNWKNEIKIGFRKYFMYKLLKAIYPHNIRNLPPDILDNLKIYTFKIENEIFEKATSKEMYFQNMTLKECEMRFNQREKLSKNIETQKKYELIGNIDSEQECQNSHKEYFSNQSTELNVLKNVENSPLKDKNKIFDSYDAKENFDFDSVEGNNEEQVENCKLTCKYSIEKDNNFLSNTSNSINVNIIDINNIDEKIEDKRETTEDLQSPETTECNFKRDSLIKARGNIVDELIQKLFVAILSESINLIF</sequence>
<dbReference type="WBParaSite" id="TCONS_00013225.p1">
    <property type="protein sequence ID" value="TCONS_00013225.p1"/>
    <property type="gene ID" value="XLOC_009033"/>
</dbReference>
<protein>
    <submittedName>
        <fullName evidence="5">KIX domain-containing protein</fullName>
    </submittedName>
    <submittedName>
        <fullName evidence="4">Splicesome-associated protein</fullName>
    </submittedName>
</protein>
<dbReference type="Proteomes" id="UP000035681">
    <property type="component" value="Unplaced"/>
</dbReference>
<evidence type="ECO:0000313" key="3">
    <source>
        <dbReference type="Proteomes" id="UP000035681"/>
    </source>
</evidence>
<feature type="domain" description="KIX" evidence="2">
    <location>
        <begin position="78"/>
        <end position="156"/>
    </location>
</feature>
<evidence type="ECO:0000313" key="5">
    <source>
        <dbReference type="WBParaSite" id="TCONS_00013225.p1"/>
    </source>
</evidence>
<dbReference type="InterPro" id="IPR003101">
    <property type="entry name" value="KIX_dom"/>
</dbReference>
<dbReference type="STRING" id="6248.A0A0K0ES35"/>
<dbReference type="GO" id="GO:0006355">
    <property type="term" value="P:regulation of DNA-templated transcription"/>
    <property type="evidence" value="ECO:0007669"/>
    <property type="project" value="InterPro"/>
</dbReference>
<reference evidence="4" key="1">
    <citation type="submission" date="2015-08" db="UniProtKB">
        <authorList>
            <consortium name="WormBaseParasite"/>
        </authorList>
    </citation>
    <scope>IDENTIFICATION</scope>
</reference>
<keyword evidence="1" id="KW-0539">Nucleus</keyword>
<organism evidence="4">
    <name type="scientific">Strongyloides stercoralis</name>
    <name type="common">Threadworm</name>
    <dbReference type="NCBI Taxonomy" id="6248"/>
    <lineage>
        <taxon>Eukaryota</taxon>
        <taxon>Metazoa</taxon>
        <taxon>Ecdysozoa</taxon>
        <taxon>Nematoda</taxon>
        <taxon>Chromadorea</taxon>
        <taxon>Rhabditida</taxon>
        <taxon>Tylenchina</taxon>
        <taxon>Panagrolaimomorpha</taxon>
        <taxon>Strongyloidoidea</taxon>
        <taxon>Strongyloididae</taxon>
        <taxon>Strongyloides</taxon>
    </lineage>
</organism>
<evidence type="ECO:0000256" key="1">
    <source>
        <dbReference type="ARBA" id="ARBA00023242"/>
    </source>
</evidence>
<dbReference type="WBParaSite" id="SSTP_0001226400.1">
    <property type="protein sequence ID" value="SSTP_0001226400.1"/>
    <property type="gene ID" value="SSTP_0001226400"/>
</dbReference>
<dbReference type="GO" id="GO:0003712">
    <property type="term" value="F:transcription coregulator activity"/>
    <property type="evidence" value="ECO:0007669"/>
    <property type="project" value="InterPro"/>
</dbReference>
<dbReference type="AlphaFoldDB" id="A0A0K0ES35"/>
<feature type="domain" description="KIX" evidence="2">
    <location>
        <begin position="172"/>
        <end position="250"/>
    </location>
</feature>
<dbReference type="InterPro" id="IPR036529">
    <property type="entry name" value="KIX_dom_sf"/>
</dbReference>
<dbReference type="SUPFAM" id="SSF47040">
    <property type="entry name" value="Kix domain of CBP (creb binding protein)"/>
    <property type="match status" value="2"/>
</dbReference>
<dbReference type="Gene3D" id="1.10.246.20">
    <property type="entry name" value="Coactivator CBP, KIX domain"/>
    <property type="match status" value="2"/>
</dbReference>
<dbReference type="Pfam" id="PF02172">
    <property type="entry name" value="KIX"/>
    <property type="match status" value="2"/>
</dbReference>